<sequence>MMDSLTPLTLRKMDRVAASRQKSCNACVRGKRKCDKKTPRCTRCAAKGLDCVYQKLPPGAAFHDEDLGGVSAASAVPSSSSELHDFDMSFDIESLDTCNSTNINTPTTATTSPESLQQQTTSVPSMTLDSNLDFSIIDHLMANNSSAGAELWNLNDFGPSKMDLPPVPTMHAAVAVRDPSLLNEVGDCLAAFNPLDVHDPRSRVGFIVDFLTNMYRDFARTRTLPFIHPRLYGSNLPRTMMAAFSAATAYVTRTHENKAWVYKLIADVAKDIHREGERANTPIEKIARVQALVILDSIRMFDGDIGLRATSERETPQFLAWLNDLKEIRIEMEEGISPSVLMSRERPPTSWESWILLESTRRTVMMALSFVCLSYILKSMEPPCEVMELPHSFTASRHLWDATSSVNFFQAWHMKPQYCVSDMDFKDVWMHARAEDIDDFTKVLLTAQAGPEAMDYFMQGTGNVPIVV</sequence>
<keyword evidence="1" id="KW-0479">Metal-binding</keyword>
<evidence type="ECO:0000313" key="8">
    <source>
        <dbReference type="Proteomes" id="UP000777438"/>
    </source>
</evidence>
<dbReference type="OrthoDB" id="9930022at2759"/>
<organism evidence="7 8">
    <name type="scientific">Thelonectria olida</name>
    <dbReference type="NCBI Taxonomy" id="1576542"/>
    <lineage>
        <taxon>Eukaryota</taxon>
        <taxon>Fungi</taxon>
        <taxon>Dikarya</taxon>
        <taxon>Ascomycota</taxon>
        <taxon>Pezizomycotina</taxon>
        <taxon>Sordariomycetes</taxon>
        <taxon>Hypocreomycetidae</taxon>
        <taxon>Hypocreales</taxon>
        <taxon>Nectriaceae</taxon>
        <taxon>Thelonectria</taxon>
    </lineage>
</organism>
<dbReference type="SUPFAM" id="SSF57701">
    <property type="entry name" value="Zn2/Cys6 DNA-binding domain"/>
    <property type="match status" value="1"/>
</dbReference>
<evidence type="ECO:0000256" key="4">
    <source>
        <dbReference type="ARBA" id="ARBA00023163"/>
    </source>
</evidence>
<dbReference type="Proteomes" id="UP000777438">
    <property type="component" value="Unassembled WGS sequence"/>
</dbReference>
<keyword evidence="3" id="KW-0805">Transcription regulation</keyword>
<dbReference type="InterPro" id="IPR036864">
    <property type="entry name" value="Zn2-C6_fun-type_DNA-bd_sf"/>
</dbReference>
<keyword evidence="8" id="KW-1185">Reference proteome</keyword>
<dbReference type="AlphaFoldDB" id="A0A9P9AW58"/>
<comment type="caution">
    <text evidence="7">The sequence shown here is derived from an EMBL/GenBank/DDBJ whole genome shotgun (WGS) entry which is preliminary data.</text>
</comment>
<accession>A0A9P9AW58</accession>
<evidence type="ECO:0000256" key="2">
    <source>
        <dbReference type="ARBA" id="ARBA00022833"/>
    </source>
</evidence>
<dbReference type="EMBL" id="JAGPYM010000002">
    <property type="protein sequence ID" value="KAH6898911.1"/>
    <property type="molecule type" value="Genomic_DNA"/>
</dbReference>
<dbReference type="PROSITE" id="PS50048">
    <property type="entry name" value="ZN2_CY6_FUNGAL_2"/>
    <property type="match status" value="1"/>
</dbReference>
<evidence type="ECO:0000313" key="7">
    <source>
        <dbReference type="EMBL" id="KAH6898911.1"/>
    </source>
</evidence>
<dbReference type="InterPro" id="IPR001138">
    <property type="entry name" value="Zn2Cys6_DnaBD"/>
</dbReference>
<keyword evidence="4" id="KW-0804">Transcription</keyword>
<evidence type="ECO:0000256" key="5">
    <source>
        <dbReference type="ARBA" id="ARBA00023242"/>
    </source>
</evidence>
<reference evidence="7 8" key="1">
    <citation type="journal article" date="2021" name="Nat. Commun.">
        <title>Genetic determinants of endophytism in the Arabidopsis root mycobiome.</title>
        <authorList>
            <person name="Mesny F."/>
            <person name="Miyauchi S."/>
            <person name="Thiergart T."/>
            <person name="Pickel B."/>
            <person name="Atanasova L."/>
            <person name="Karlsson M."/>
            <person name="Huettel B."/>
            <person name="Barry K.W."/>
            <person name="Haridas S."/>
            <person name="Chen C."/>
            <person name="Bauer D."/>
            <person name="Andreopoulos W."/>
            <person name="Pangilinan J."/>
            <person name="LaButti K."/>
            <person name="Riley R."/>
            <person name="Lipzen A."/>
            <person name="Clum A."/>
            <person name="Drula E."/>
            <person name="Henrissat B."/>
            <person name="Kohler A."/>
            <person name="Grigoriev I.V."/>
            <person name="Martin F.M."/>
            <person name="Hacquard S."/>
        </authorList>
    </citation>
    <scope>NUCLEOTIDE SEQUENCE [LARGE SCALE GENOMIC DNA]</scope>
    <source>
        <strain evidence="7 8">MPI-CAGE-CH-0241</strain>
    </source>
</reference>
<keyword evidence="2" id="KW-0862">Zinc</keyword>
<evidence type="ECO:0000256" key="3">
    <source>
        <dbReference type="ARBA" id="ARBA00023015"/>
    </source>
</evidence>
<dbReference type="Pfam" id="PF00172">
    <property type="entry name" value="Zn_clus"/>
    <property type="match status" value="1"/>
</dbReference>
<evidence type="ECO:0000259" key="6">
    <source>
        <dbReference type="PROSITE" id="PS50048"/>
    </source>
</evidence>
<gene>
    <name evidence="7" type="ORF">B0T10DRAFT_123223</name>
</gene>
<proteinExistence type="predicted"/>
<feature type="domain" description="Zn(2)-C6 fungal-type" evidence="6">
    <location>
        <begin position="23"/>
        <end position="53"/>
    </location>
</feature>
<keyword evidence="5" id="KW-0539">Nucleus</keyword>
<dbReference type="GO" id="GO:0008270">
    <property type="term" value="F:zinc ion binding"/>
    <property type="evidence" value="ECO:0007669"/>
    <property type="project" value="InterPro"/>
</dbReference>
<dbReference type="CDD" id="cd00067">
    <property type="entry name" value="GAL4"/>
    <property type="match status" value="1"/>
</dbReference>
<evidence type="ECO:0000256" key="1">
    <source>
        <dbReference type="ARBA" id="ARBA00022723"/>
    </source>
</evidence>
<dbReference type="PANTHER" id="PTHR47660">
    <property type="entry name" value="TRANSCRIPTION FACTOR WITH C2H2 AND ZN(2)-CYS(6) DNA BINDING DOMAIN (EUROFUNG)-RELATED-RELATED"/>
    <property type="match status" value="1"/>
</dbReference>
<protein>
    <recommendedName>
        <fullName evidence="6">Zn(2)-C6 fungal-type domain-containing protein</fullName>
    </recommendedName>
</protein>
<dbReference type="Gene3D" id="4.10.240.10">
    <property type="entry name" value="Zn(2)-C6 fungal-type DNA-binding domain"/>
    <property type="match status" value="1"/>
</dbReference>
<dbReference type="SMART" id="SM00066">
    <property type="entry name" value="GAL4"/>
    <property type="match status" value="1"/>
</dbReference>
<name>A0A9P9AW58_9HYPO</name>
<dbReference type="GO" id="GO:0000981">
    <property type="term" value="F:DNA-binding transcription factor activity, RNA polymerase II-specific"/>
    <property type="evidence" value="ECO:0007669"/>
    <property type="project" value="InterPro"/>
</dbReference>